<gene>
    <name evidence="1" type="ORF">SCALOS_LOCUS163</name>
</gene>
<sequence>MSFIFRRVTKRNVIFPKLEVYQTDISKVCRLLFLNNSESYRWYTPFGSNVSDNDPLVIEREKKRLLGGKVKGPMKHAPGWNERLASDSEAMVKAEREPDHQSIAELQQETLSHLLNLHGDEGDEIIVKKEVEVKHHDKRGEFTESAKVERHINK</sequence>
<keyword evidence="2" id="KW-1185">Reference proteome</keyword>
<protein>
    <submittedName>
        <fullName evidence="1">981_t:CDS:1</fullName>
    </submittedName>
</protein>
<comment type="caution">
    <text evidence="1">The sequence shown here is derived from an EMBL/GenBank/DDBJ whole genome shotgun (WGS) entry which is preliminary data.</text>
</comment>
<organism evidence="1 2">
    <name type="scientific">Scutellospora calospora</name>
    <dbReference type="NCBI Taxonomy" id="85575"/>
    <lineage>
        <taxon>Eukaryota</taxon>
        <taxon>Fungi</taxon>
        <taxon>Fungi incertae sedis</taxon>
        <taxon>Mucoromycota</taxon>
        <taxon>Glomeromycotina</taxon>
        <taxon>Glomeromycetes</taxon>
        <taxon>Diversisporales</taxon>
        <taxon>Gigasporaceae</taxon>
        <taxon>Scutellospora</taxon>
    </lineage>
</organism>
<dbReference type="EMBL" id="CAJVPM010000054">
    <property type="protein sequence ID" value="CAG8435162.1"/>
    <property type="molecule type" value="Genomic_DNA"/>
</dbReference>
<name>A0ACA9JU34_9GLOM</name>
<accession>A0ACA9JU34</accession>
<dbReference type="Proteomes" id="UP000789860">
    <property type="component" value="Unassembled WGS sequence"/>
</dbReference>
<evidence type="ECO:0000313" key="2">
    <source>
        <dbReference type="Proteomes" id="UP000789860"/>
    </source>
</evidence>
<reference evidence="1" key="1">
    <citation type="submission" date="2021-06" db="EMBL/GenBank/DDBJ databases">
        <authorList>
            <person name="Kallberg Y."/>
            <person name="Tangrot J."/>
            <person name="Rosling A."/>
        </authorList>
    </citation>
    <scope>NUCLEOTIDE SEQUENCE</scope>
    <source>
        <strain evidence="1">AU212A</strain>
    </source>
</reference>
<evidence type="ECO:0000313" key="1">
    <source>
        <dbReference type="EMBL" id="CAG8435162.1"/>
    </source>
</evidence>
<proteinExistence type="predicted"/>